<dbReference type="EMBL" id="KB908833">
    <property type="protein sequence ID" value="EOA83599.1"/>
    <property type="molecule type" value="Genomic_DNA"/>
</dbReference>
<dbReference type="STRING" id="671987.R0K1T8"/>
<proteinExistence type="predicted"/>
<dbReference type="GeneID" id="19396549"/>
<sequence>MTLKLLLLLVAALAIGSTVVLRRSKRNILLERLRVGGRRVSGARTPPRSLSPDKKPAIPPEFNYSQAFPPSRRDALTGILNEEDIDEPVGDWTKDMLPMDMSYLDADDSKRLPCGFSIKEIKALGDFPDYAALSGVPLPAAYPEFDIAKALPRPYRPFRWPYHQTMSLSKLQPDWWLELENTYKTRIQQRLALYATHGPNVLNALPGSELACKETMETALQFLCQRYPHYFRLSPDKTTLHNAILGVQTNLLDTPPLHVLLSNVPEDFAVMQRSHESGRYVLRAGVICSAIGWNLGSKLGLHLSEIHAPIPDYKEKMEFSMERYFTKLATTCPIQRGSWGLELDQPLYVPPDSHSSSPSPTQTATPPDLTRIHLRVDWQTLRRLPLSGAILFNFKAIFTPVTRFRTEPRVPGLLVGILRGAKRALLAYKGMGRVEGVVVDALEKWHEEQVARGWVHGEWEAETLGESPWFEGWEAKWRGEQGF</sequence>
<reference evidence="2 3" key="2">
    <citation type="journal article" date="2013" name="PLoS Genet.">
        <title>Comparative genome structure, secondary metabolite, and effector coding capacity across Cochliobolus pathogens.</title>
        <authorList>
            <person name="Condon B.J."/>
            <person name="Leng Y."/>
            <person name="Wu D."/>
            <person name="Bushley K.E."/>
            <person name="Ohm R.A."/>
            <person name="Otillar R."/>
            <person name="Martin J."/>
            <person name="Schackwitz W."/>
            <person name="Grimwood J."/>
            <person name="MohdZainudin N."/>
            <person name="Xue C."/>
            <person name="Wang R."/>
            <person name="Manning V.A."/>
            <person name="Dhillon B."/>
            <person name="Tu Z.J."/>
            <person name="Steffenson B.J."/>
            <person name="Salamov A."/>
            <person name="Sun H."/>
            <person name="Lowry S."/>
            <person name="LaButti K."/>
            <person name="Han J."/>
            <person name="Copeland A."/>
            <person name="Lindquist E."/>
            <person name="Barry K."/>
            <person name="Schmutz J."/>
            <person name="Baker S.E."/>
            <person name="Ciuffetti L.M."/>
            <person name="Grigoriev I.V."/>
            <person name="Zhong S."/>
            <person name="Turgeon B.G."/>
        </authorList>
    </citation>
    <scope>NUCLEOTIDE SEQUENCE [LARGE SCALE GENOMIC DNA]</scope>
    <source>
        <strain evidence="3">28A</strain>
    </source>
</reference>
<name>R0K1T8_EXST2</name>
<dbReference type="eggNOG" id="ENOG502QQRB">
    <property type="taxonomic scope" value="Eukaryota"/>
</dbReference>
<dbReference type="InterPro" id="IPR021848">
    <property type="entry name" value="HODM_asu-like"/>
</dbReference>
<feature type="signal peptide" evidence="1">
    <location>
        <begin position="1"/>
        <end position="16"/>
    </location>
</feature>
<dbReference type="Pfam" id="PF11927">
    <property type="entry name" value="HODM_asu-like"/>
    <property type="match status" value="1"/>
</dbReference>
<evidence type="ECO:0000313" key="3">
    <source>
        <dbReference type="Proteomes" id="UP000016935"/>
    </source>
</evidence>
<dbReference type="AlphaFoldDB" id="R0K1T8"/>
<keyword evidence="1" id="KW-0732">Signal</keyword>
<reference evidence="2 3" key="1">
    <citation type="journal article" date="2012" name="PLoS Pathog.">
        <title>Diverse lifestyles and strategies of plant pathogenesis encoded in the genomes of eighteen Dothideomycetes fungi.</title>
        <authorList>
            <person name="Ohm R.A."/>
            <person name="Feau N."/>
            <person name="Henrissat B."/>
            <person name="Schoch C.L."/>
            <person name="Horwitz B.A."/>
            <person name="Barry K.W."/>
            <person name="Condon B.J."/>
            <person name="Copeland A.C."/>
            <person name="Dhillon B."/>
            <person name="Glaser F."/>
            <person name="Hesse C.N."/>
            <person name="Kosti I."/>
            <person name="LaButti K."/>
            <person name="Lindquist E.A."/>
            <person name="Lucas S."/>
            <person name="Salamov A.A."/>
            <person name="Bradshaw R.E."/>
            <person name="Ciuffetti L."/>
            <person name="Hamelin R.C."/>
            <person name="Kema G.H.J."/>
            <person name="Lawrence C."/>
            <person name="Scott J.A."/>
            <person name="Spatafora J.W."/>
            <person name="Turgeon B.G."/>
            <person name="de Wit P.J.G.M."/>
            <person name="Zhong S."/>
            <person name="Goodwin S.B."/>
            <person name="Grigoriev I.V."/>
        </authorList>
    </citation>
    <scope>NUCLEOTIDE SEQUENCE [LARGE SCALE GENOMIC DNA]</scope>
    <source>
        <strain evidence="3">28A</strain>
    </source>
</reference>
<organism evidence="2 3">
    <name type="scientific">Exserohilum turcicum (strain 28A)</name>
    <name type="common">Northern leaf blight fungus</name>
    <name type="synonym">Setosphaeria turcica</name>
    <dbReference type="NCBI Taxonomy" id="671987"/>
    <lineage>
        <taxon>Eukaryota</taxon>
        <taxon>Fungi</taxon>
        <taxon>Dikarya</taxon>
        <taxon>Ascomycota</taxon>
        <taxon>Pezizomycotina</taxon>
        <taxon>Dothideomycetes</taxon>
        <taxon>Pleosporomycetidae</taxon>
        <taxon>Pleosporales</taxon>
        <taxon>Pleosporineae</taxon>
        <taxon>Pleosporaceae</taxon>
        <taxon>Exserohilum</taxon>
    </lineage>
</organism>
<dbReference type="Proteomes" id="UP000016935">
    <property type="component" value="Unassembled WGS sequence"/>
</dbReference>
<accession>R0K1T8</accession>
<gene>
    <name evidence="2" type="ORF">SETTUDRAFT_140294</name>
</gene>
<evidence type="ECO:0000256" key="1">
    <source>
        <dbReference type="SAM" id="SignalP"/>
    </source>
</evidence>
<evidence type="ECO:0000313" key="2">
    <source>
        <dbReference type="EMBL" id="EOA83599.1"/>
    </source>
</evidence>
<feature type="chain" id="PRO_5004343769" evidence="1">
    <location>
        <begin position="17"/>
        <end position="483"/>
    </location>
</feature>
<keyword evidence="3" id="KW-1185">Reference proteome</keyword>
<dbReference type="RefSeq" id="XP_008029272.1">
    <property type="nucleotide sequence ID" value="XM_008031081.1"/>
</dbReference>
<dbReference type="HOGENOM" id="CLU_025462_3_0_1"/>
<protein>
    <submittedName>
        <fullName evidence="2">Uncharacterized protein</fullName>
    </submittedName>
</protein>
<dbReference type="OrthoDB" id="5043642at2759"/>